<gene>
    <name evidence="2" type="ORF">CAAN4_G12112</name>
</gene>
<feature type="signal peptide" evidence="1">
    <location>
        <begin position="1"/>
        <end position="17"/>
    </location>
</feature>
<protein>
    <recommendedName>
        <fullName evidence="4">Meiotic sister chromatid recombination protein 1</fullName>
    </recommendedName>
</protein>
<name>A0ABP0EHZ0_9ASCO</name>
<keyword evidence="3" id="KW-1185">Reference proteome</keyword>
<evidence type="ECO:0000313" key="3">
    <source>
        <dbReference type="Proteomes" id="UP001497600"/>
    </source>
</evidence>
<dbReference type="InterPro" id="IPR018803">
    <property type="entry name" value="Ish1/Msc1-like"/>
</dbReference>
<organism evidence="2 3">
    <name type="scientific">[Candida] anglica</name>
    <dbReference type="NCBI Taxonomy" id="148631"/>
    <lineage>
        <taxon>Eukaryota</taxon>
        <taxon>Fungi</taxon>
        <taxon>Dikarya</taxon>
        <taxon>Ascomycota</taxon>
        <taxon>Saccharomycotina</taxon>
        <taxon>Pichiomycetes</taxon>
        <taxon>Debaryomycetaceae</taxon>
        <taxon>Kurtzmaniella</taxon>
    </lineage>
</organism>
<evidence type="ECO:0000256" key="1">
    <source>
        <dbReference type="SAM" id="SignalP"/>
    </source>
</evidence>
<dbReference type="Proteomes" id="UP001497600">
    <property type="component" value="Chromosome G"/>
</dbReference>
<dbReference type="EMBL" id="OZ004259">
    <property type="protein sequence ID" value="CAK7918186.1"/>
    <property type="molecule type" value="Genomic_DNA"/>
</dbReference>
<proteinExistence type="predicted"/>
<keyword evidence="1" id="KW-0732">Signal</keyword>
<feature type="chain" id="PRO_5047396387" description="Meiotic sister chromatid recombination protein 1" evidence="1">
    <location>
        <begin position="18"/>
        <end position="770"/>
    </location>
</feature>
<accession>A0ABP0EHZ0</accession>
<evidence type="ECO:0000313" key="2">
    <source>
        <dbReference type="EMBL" id="CAK7918186.1"/>
    </source>
</evidence>
<dbReference type="Pfam" id="PF10281">
    <property type="entry name" value="Ish1"/>
    <property type="match status" value="2"/>
</dbReference>
<evidence type="ECO:0008006" key="4">
    <source>
        <dbReference type="Google" id="ProtNLM"/>
    </source>
</evidence>
<reference evidence="2 3" key="1">
    <citation type="submission" date="2024-01" db="EMBL/GenBank/DDBJ databases">
        <authorList>
            <consortium name="Genoscope - CEA"/>
            <person name="William W."/>
        </authorList>
    </citation>
    <scope>NUCLEOTIDE SEQUENCE [LARGE SCALE GENOMIC DNA]</scope>
    <source>
        <strain evidence="2 3">29B2s-10</strain>
    </source>
</reference>
<sequence>MKISHIALLFAIASVSARFDKWSSNDIQYFLEDRGVEYGDRDHKALVGLAEEEFLRLKEENKDTNEGAVQHILNLVTGHGFKAPHKWDYLLDTTPHDDPTRIDTVKSWIFDSWSTAALKTFLNEYKIRYKKDARKTELVKTAKDNFDTISKKHESSGSYPGSWIYSTWSIDDLKKWLHDNDLTFDPKESAQELAQKVTNNNYLASIALSDSKKSLFDSLSLGEHLDVFDKAGKIKSAFVDTWTYSQLREWLYYQGLIDTKPGVQVDDLDKGKLKQIVLSNQDYLVDDIKSWSEQASKLASPYLEKGAEAVKDVSETAEEVINDTFLIGVEKWSKERLRSFLEARDVKIPAFATHSHLVNLVKTNKNIALGNKTVIKPANWILEDWSTEAIREWLLKKGQKVEGSRQDLVNKVNELISTQQQNFEDSAGKIQSRISAHKPNFDEYKSYATHSYHEANKNAKVNLKKAKKAASDAKGDVQDKYDESVSLADETILDAYNVGNEYYNTAAKLLSEKYARNQKKLEQSLAEAKKASYEYSSSFALGVSDKVGSVKPKFEQAVEAAKVDASAYATYVIDAFSATVEDGKVAAQEGRETVSSALFDYLYSAKQYFNKLVKPANAYASSAASVASNYGTAAQEYAASATDVAADYASDVREVVQNAYGQASGNDYSGFAQDAVNSVYSSVSGGWSSFWESISDADLKAYLRSFGYSSTFLNNITHDQLNRLAQQQTDFFFGISNKWDKPIAELLSEKLGFKKEKSTLEKVREAVAGK</sequence>